<keyword evidence="1" id="KW-0472">Membrane</keyword>
<dbReference type="AlphaFoldDB" id="A0A2W1L7I8"/>
<accession>A0A2W1L7I8</accession>
<feature type="transmembrane region" description="Helical" evidence="1">
    <location>
        <begin position="113"/>
        <end position="139"/>
    </location>
</feature>
<dbReference type="RefSeq" id="WP_111147727.1">
    <property type="nucleotide sequence ID" value="NZ_QKRB01000050.1"/>
</dbReference>
<protein>
    <submittedName>
        <fullName evidence="2">NADH dehydrogenase FAD-containing subunit</fullName>
    </submittedName>
</protein>
<keyword evidence="1" id="KW-0812">Transmembrane</keyword>
<organism evidence="2 3">
    <name type="scientific">Paenibacillus sambharensis</name>
    <dbReference type="NCBI Taxonomy" id="1803190"/>
    <lineage>
        <taxon>Bacteria</taxon>
        <taxon>Bacillati</taxon>
        <taxon>Bacillota</taxon>
        <taxon>Bacilli</taxon>
        <taxon>Bacillales</taxon>
        <taxon>Paenibacillaceae</taxon>
        <taxon>Paenibacillus</taxon>
    </lineage>
</organism>
<feature type="transmembrane region" description="Helical" evidence="1">
    <location>
        <begin position="187"/>
        <end position="208"/>
    </location>
</feature>
<feature type="transmembrane region" description="Helical" evidence="1">
    <location>
        <begin position="12"/>
        <end position="30"/>
    </location>
</feature>
<evidence type="ECO:0000313" key="2">
    <source>
        <dbReference type="EMBL" id="PZD94769.1"/>
    </source>
</evidence>
<sequence length="292" mass="33702">MNVEWQKLFKNKMTYLSLIALQVIALLAIWKGAAYFSEEYDLAARLYHDYPDALALFSSHQYWVGLSDTFFSSFYYFVFPLLVSLPVVDSFYKEKATGYLNFELLRVSRRAYFAKKFLFVFVSSFFIFTIPLVLSMLFANAMSGNWNFESYSTAYSKLINGTAALPDTNIFFSQEKLLFSELLQSSVYLYILVYYFIGGLFAGVYACFGLAVSLFLNNRYLILFIPMSIYLGMWTIFTLLGLLAWDPFNFLDPRQPVSKLSYASMIVMFGLLLAVTITTYFIGVKRQRDVFA</sequence>
<dbReference type="Proteomes" id="UP000249522">
    <property type="component" value="Unassembled WGS sequence"/>
</dbReference>
<keyword evidence="1" id="KW-1133">Transmembrane helix</keyword>
<proteinExistence type="predicted"/>
<reference evidence="2 3" key="1">
    <citation type="submission" date="2018-06" db="EMBL/GenBank/DDBJ databases">
        <title>Paenibacillus imtechensis sp. nov.</title>
        <authorList>
            <person name="Pinnaka A.K."/>
            <person name="Singh H."/>
            <person name="Kaur M."/>
        </authorList>
    </citation>
    <scope>NUCLEOTIDE SEQUENCE [LARGE SCALE GENOMIC DNA]</scope>
    <source>
        <strain evidence="2 3">SMB1</strain>
    </source>
</reference>
<evidence type="ECO:0000256" key="1">
    <source>
        <dbReference type="SAM" id="Phobius"/>
    </source>
</evidence>
<comment type="caution">
    <text evidence="2">The sequence shown here is derived from an EMBL/GenBank/DDBJ whole genome shotgun (WGS) entry which is preliminary data.</text>
</comment>
<feature type="transmembrane region" description="Helical" evidence="1">
    <location>
        <begin position="220"/>
        <end position="245"/>
    </location>
</feature>
<name>A0A2W1L7I8_9BACL</name>
<keyword evidence="3" id="KW-1185">Reference proteome</keyword>
<gene>
    <name evidence="2" type="ORF">DNH61_16180</name>
</gene>
<dbReference type="EMBL" id="QKRB01000050">
    <property type="protein sequence ID" value="PZD94769.1"/>
    <property type="molecule type" value="Genomic_DNA"/>
</dbReference>
<dbReference type="OrthoDB" id="2961638at2"/>
<feature type="transmembrane region" description="Helical" evidence="1">
    <location>
        <begin position="260"/>
        <end position="282"/>
    </location>
</feature>
<feature type="transmembrane region" description="Helical" evidence="1">
    <location>
        <begin position="73"/>
        <end position="92"/>
    </location>
</feature>
<evidence type="ECO:0000313" key="3">
    <source>
        <dbReference type="Proteomes" id="UP000249522"/>
    </source>
</evidence>